<evidence type="ECO:0000256" key="1">
    <source>
        <dbReference type="SAM" id="MobiDB-lite"/>
    </source>
</evidence>
<geneLocation type="plasmid" evidence="3">
    <name>pedy32-46i</name>
</geneLocation>
<evidence type="ECO:0000313" key="2">
    <source>
        <dbReference type="EMBL" id="AXV09857.1"/>
    </source>
</evidence>
<evidence type="ECO:0000313" key="3">
    <source>
        <dbReference type="Proteomes" id="UP000264006"/>
    </source>
</evidence>
<keyword evidence="3" id="KW-1185">Reference proteome</keyword>
<dbReference type="AlphaFoldDB" id="A0A346Y5W0"/>
<proteinExistence type="predicted"/>
<dbReference type="RefSeq" id="WP_114594468.1">
    <property type="nucleotide sequence ID" value="NZ_CP031166.1"/>
</dbReference>
<feature type="region of interest" description="Disordered" evidence="1">
    <location>
        <begin position="20"/>
        <end position="44"/>
    </location>
</feature>
<dbReference type="EMBL" id="CP031166">
    <property type="protein sequence ID" value="AXV09857.1"/>
    <property type="molecule type" value="Genomic_DNA"/>
</dbReference>
<feature type="compositionally biased region" description="Low complexity" evidence="1">
    <location>
        <begin position="20"/>
        <end position="31"/>
    </location>
</feature>
<accession>A0A346Y5W0</accession>
<keyword evidence="2" id="KW-0614">Plasmid</keyword>
<sequence length="102" mass="11210">MHRLADLTRPLVSRDVLDMLPRLRPNPSRRSGTGDTAADIERAGRRIGPFEATRADMYRVLEAAGGRGWPGTAVLDDVADRLIAEGLWTEVRETADPLRSAS</sequence>
<dbReference type="KEGG" id="euz:DVS28_b0087"/>
<protein>
    <submittedName>
        <fullName evidence="2">Uncharacterized protein</fullName>
    </submittedName>
</protein>
<dbReference type="Proteomes" id="UP000264006">
    <property type="component" value="Plasmid pEDY32-46I"/>
</dbReference>
<organism evidence="2 3">
    <name type="scientific">Euzebya pacifica</name>
    <dbReference type="NCBI Taxonomy" id="1608957"/>
    <lineage>
        <taxon>Bacteria</taxon>
        <taxon>Bacillati</taxon>
        <taxon>Actinomycetota</taxon>
        <taxon>Nitriliruptoria</taxon>
        <taxon>Euzebyales</taxon>
    </lineage>
</organism>
<reference evidence="2 3" key="1">
    <citation type="submission" date="2018-09" db="EMBL/GenBank/DDBJ databases">
        <title>Complete genome sequence of Euzebya sp. DY32-46 isolated from seawater of Pacific Ocean.</title>
        <authorList>
            <person name="Xu L."/>
            <person name="Wu Y.-H."/>
            <person name="Xu X.-W."/>
        </authorList>
    </citation>
    <scope>NUCLEOTIDE SEQUENCE [LARGE SCALE GENOMIC DNA]</scope>
    <source>
        <strain evidence="2 3">DY32-46</strain>
        <plasmid evidence="3">pedy32-46i</plasmid>
    </source>
</reference>
<name>A0A346Y5W0_9ACTN</name>
<gene>
    <name evidence="2" type="ORF">DVS28_b0087</name>
</gene>